<organism evidence="2 3">
    <name type="scientific">Necator americanus</name>
    <name type="common">Human hookworm</name>
    <dbReference type="NCBI Taxonomy" id="51031"/>
    <lineage>
        <taxon>Eukaryota</taxon>
        <taxon>Metazoa</taxon>
        <taxon>Ecdysozoa</taxon>
        <taxon>Nematoda</taxon>
        <taxon>Chromadorea</taxon>
        <taxon>Rhabditida</taxon>
        <taxon>Rhabditina</taxon>
        <taxon>Rhabditomorpha</taxon>
        <taxon>Strongyloidea</taxon>
        <taxon>Ancylostomatidae</taxon>
        <taxon>Bunostominae</taxon>
        <taxon>Necator</taxon>
    </lineage>
</organism>
<sequence>MQNEIPPKYVYTCRSTTQEEAQRSGFLHKVHPRGCKENASGPNATEEVCLCNCGDKIRVRFWMFWTYYSRRRTGDFNQEKRSEKKGWTSRAKEFESPREDKSPKKAYALLRQCSGKMKRFSPDC</sequence>
<evidence type="ECO:0000313" key="2">
    <source>
        <dbReference type="EMBL" id="KAK6739716.1"/>
    </source>
</evidence>
<dbReference type="EMBL" id="JAVFWL010000003">
    <property type="protein sequence ID" value="KAK6739716.1"/>
    <property type="molecule type" value="Genomic_DNA"/>
</dbReference>
<accession>A0ABR1CMZ1</accession>
<comment type="caution">
    <text evidence="2">The sequence shown here is derived from an EMBL/GenBank/DDBJ whole genome shotgun (WGS) entry which is preliminary data.</text>
</comment>
<keyword evidence="3" id="KW-1185">Reference proteome</keyword>
<feature type="region of interest" description="Disordered" evidence="1">
    <location>
        <begin position="76"/>
        <end position="103"/>
    </location>
</feature>
<reference evidence="2 3" key="1">
    <citation type="submission" date="2023-08" db="EMBL/GenBank/DDBJ databases">
        <title>A Necator americanus chromosomal reference genome.</title>
        <authorList>
            <person name="Ilik V."/>
            <person name="Petrzelkova K.J."/>
            <person name="Pardy F."/>
            <person name="Fuh T."/>
            <person name="Niatou-Singa F.S."/>
            <person name="Gouil Q."/>
            <person name="Baker L."/>
            <person name="Ritchie M.E."/>
            <person name="Jex A.R."/>
            <person name="Gazzola D."/>
            <person name="Li H."/>
            <person name="Toshio Fujiwara R."/>
            <person name="Zhan B."/>
            <person name="Aroian R.V."/>
            <person name="Pafco B."/>
            <person name="Schwarz E.M."/>
        </authorList>
    </citation>
    <scope>NUCLEOTIDE SEQUENCE [LARGE SCALE GENOMIC DNA]</scope>
    <source>
        <strain evidence="2 3">Aroian</strain>
        <tissue evidence="2">Whole animal</tissue>
    </source>
</reference>
<evidence type="ECO:0000256" key="1">
    <source>
        <dbReference type="SAM" id="MobiDB-lite"/>
    </source>
</evidence>
<proteinExistence type="predicted"/>
<evidence type="ECO:0000313" key="3">
    <source>
        <dbReference type="Proteomes" id="UP001303046"/>
    </source>
</evidence>
<name>A0ABR1CMZ1_NECAM</name>
<gene>
    <name evidence="2" type="primary">Necator_chrIII.g9063</name>
    <name evidence="2" type="ORF">RB195_008298</name>
</gene>
<dbReference type="Proteomes" id="UP001303046">
    <property type="component" value="Unassembled WGS sequence"/>
</dbReference>
<protein>
    <submittedName>
        <fullName evidence="2">Uncharacterized protein</fullName>
    </submittedName>
</protein>